<reference evidence="1 2" key="1">
    <citation type="submission" date="2019-05" db="EMBL/GenBank/DDBJ databases">
        <title>Another draft genome of Portunus trituberculatus and its Hox gene families provides insights of decapod evolution.</title>
        <authorList>
            <person name="Jeong J.-H."/>
            <person name="Song I."/>
            <person name="Kim S."/>
            <person name="Choi T."/>
            <person name="Kim D."/>
            <person name="Ryu S."/>
            <person name="Kim W."/>
        </authorList>
    </citation>
    <scope>NUCLEOTIDE SEQUENCE [LARGE SCALE GENOMIC DNA]</scope>
    <source>
        <tissue evidence="1">Muscle</tissue>
    </source>
</reference>
<protein>
    <submittedName>
        <fullName evidence="1">Uncharacterized protein</fullName>
    </submittedName>
</protein>
<sequence length="81" mass="9274">MQHWFGWIRLSVAKVNLVVWEGRTGHRFWGDESFLHPHPVLPSPTLSRPVPSHPAIHTWPLPHPTTSVYVYGDYSAPDLPL</sequence>
<evidence type="ECO:0000313" key="2">
    <source>
        <dbReference type="Proteomes" id="UP000324222"/>
    </source>
</evidence>
<dbReference type="EMBL" id="VSRR010016709">
    <property type="protein sequence ID" value="MPC59614.1"/>
    <property type="molecule type" value="Genomic_DNA"/>
</dbReference>
<comment type="caution">
    <text evidence="1">The sequence shown here is derived from an EMBL/GenBank/DDBJ whole genome shotgun (WGS) entry which is preliminary data.</text>
</comment>
<dbReference type="Proteomes" id="UP000324222">
    <property type="component" value="Unassembled WGS sequence"/>
</dbReference>
<evidence type="ECO:0000313" key="1">
    <source>
        <dbReference type="EMBL" id="MPC59614.1"/>
    </source>
</evidence>
<keyword evidence="2" id="KW-1185">Reference proteome</keyword>
<name>A0A5B7GSU6_PORTR</name>
<organism evidence="1 2">
    <name type="scientific">Portunus trituberculatus</name>
    <name type="common">Swimming crab</name>
    <name type="synonym">Neptunus trituberculatus</name>
    <dbReference type="NCBI Taxonomy" id="210409"/>
    <lineage>
        <taxon>Eukaryota</taxon>
        <taxon>Metazoa</taxon>
        <taxon>Ecdysozoa</taxon>
        <taxon>Arthropoda</taxon>
        <taxon>Crustacea</taxon>
        <taxon>Multicrustacea</taxon>
        <taxon>Malacostraca</taxon>
        <taxon>Eumalacostraca</taxon>
        <taxon>Eucarida</taxon>
        <taxon>Decapoda</taxon>
        <taxon>Pleocyemata</taxon>
        <taxon>Brachyura</taxon>
        <taxon>Eubrachyura</taxon>
        <taxon>Portunoidea</taxon>
        <taxon>Portunidae</taxon>
        <taxon>Portuninae</taxon>
        <taxon>Portunus</taxon>
    </lineage>
</organism>
<dbReference type="AlphaFoldDB" id="A0A5B7GSU6"/>
<proteinExistence type="predicted"/>
<accession>A0A5B7GSU6</accession>
<gene>
    <name evidence="1" type="ORF">E2C01_053637</name>
</gene>